<comment type="caution">
    <text evidence="2">The sequence shown here is derived from an EMBL/GenBank/DDBJ whole genome shotgun (WGS) entry which is preliminary data.</text>
</comment>
<proteinExistence type="predicted"/>
<reference evidence="2 3" key="1">
    <citation type="submission" date="2020-04" db="EMBL/GenBank/DDBJ databases">
        <title>MicrobeNet Type strains.</title>
        <authorList>
            <person name="Nicholson A.C."/>
        </authorList>
    </citation>
    <scope>NUCLEOTIDE SEQUENCE [LARGE SCALE GENOMIC DNA]</scope>
    <source>
        <strain evidence="2 3">DSM 40738</strain>
    </source>
</reference>
<evidence type="ECO:0000256" key="1">
    <source>
        <dbReference type="SAM" id="MobiDB-lite"/>
    </source>
</evidence>
<name>A0AA44DB85_STRE0</name>
<dbReference type="AlphaFoldDB" id="A0AA44DB85"/>
<accession>A0AA44DB85</accession>
<evidence type="ECO:0000313" key="3">
    <source>
        <dbReference type="Proteomes" id="UP000570003"/>
    </source>
</evidence>
<gene>
    <name evidence="2" type="ORF">HGA06_02575</name>
</gene>
<feature type="region of interest" description="Disordered" evidence="1">
    <location>
        <begin position="176"/>
        <end position="196"/>
    </location>
</feature>
<organism evidence="2 3">
    <name type="scientific">Streptomyces somaliensis (strain ATCC 33201 / DSM 40738 / JCM 12659 / KCTC 9044 / NCTC 11332 / NRRL B-12077 / IP 733)</name>
    <dbReference type="NCBI Taxonomy" id="1134445"/>
    <lineage>
        <taxon>Bacteria</taxon>
        <taxon>Bacillati</taxon>
        <taxon>Actinomycetota</taxon>
        <taxon>Actinomycetes</taxon>
        <taxon>Kitasatosporales</taxon>
        <taxon>Streptomycetaceae</taxon>
        <taxon>Streptomyces</taxon>
    </lineage>
</organism>
<sequence length="219" mass="24949">MRQLDVSVVGPRVGAPPQLRRAEALRETLESVVVRRESTLDDSTFEAFVRRMRNHLAREREGVGRWADMADADFESNDIVKPFTSEVGEPVVLRQKPGEPFAVLLHHDLAWEPVRIQEQVLRLDLIPSIGDVILDGAEAHWLMGCFKSTEWWRRPVEGDGPFQIRWWWIPRGSARPESPLTARRRQRGDAPVPYRAPRSTVMEKGAVAFTVPVNTSPSR</sequence>
<protein>
    <submittedName>
        <fullName evidence="2">Uncharacterized protein</fullName>
    </submittedName>
</protein>
<evidence type="ECO:0000313" key="2">
    <source>
        <dbReference type="EMBL" id="NKY13091.1"/>
    </source>
</evidence>
<dbReference type="EMBL" id="JAAXOU010000013">
    <property type="protein sequence ID" value="NKY13091.1"/>
    <property type="molecule type" value="Genomic_DNA"/>
</dbReference>
<keyword evidence="3" id="KW-1185">Reference proteome</keyword>
<dbReference type="Proteomes" id="UP000570003">
    <property type="component" value="Unassembled WGS sequence"/>
</dbReference>
<dbReference type="RefSeq" id="WP_168437367.1">
    <property type="nucleotide sequence ID" value="NZ_JAAXOU010000013.1"/>
</dbReference>